<evidence type="ECO:0000256" key="5">
    <source>
        <dbReference type="ARBA" id="ARBA00022801"/>
    </source>
</evidence>
<reference evidence="14 15" key="1">
    <citation type="submission" date="2019-06" db="EMBL/GenBank/DDBJ databases">
        <title>Sequencing the genomes of 1000 actinobacteria strains.</title>
        <authorList>
            <person name="Klenk H.-P."/>
        </authorList>
    </citation>
    <scope>NUCLEOTIDE SEQUENCE [LARGE SCALE GENOMIC DNA]</scope>
    <source>
        <strain evidence="14 15">DSM 24683</strain>
    </source>
</reference>
<evidence type="ECO:0000256" key="2">
    <source>
        <dbReference type="ARBA" id="ARBA00006188"/>
    </source>
</evidence>
<protein>
    <recommendedName>
        <fullName evidence="4">Trehalase</fullName>
        <ecNumber evidence="3">3.2.1.28</ecNumber>
    </recommendedName>
    <alternativeName>
        <fullName evidence="8">Alpha,alpha-trehalase</fullName>
    </alternativeName>
    <alternativeName>
        <fullName evidence="9">Alpha,alpha-trehalose glucohydrolase</fullName>
    </alternativeName>
</protein>
<dbReference type="InterPro" id="IPR008928">
    <property type="entry name" value="6-hairpin_glycosidase_sf"/>
</dbReference>
<keyword evidence="6" id="KW-0119">Carbohydrate metabolism</keyword>
<dbReference type="InterPro" id="IPR045582">
    <property type="entry name" value="Trehalase-like_N"/>
</dbReference>
<dbReference type="Gene3D" id="1.50.10.10">
    <property type="match status" value="1"/>
</dbReference>
<evidence type="ECO:0000256" key="10">
    <source>
        <dbReference type="ARBA" id="ARBA00053030"/>
    </source>
</evidence>
<feature type="domain" description="Trehalase-like N-terminal" evidence="13">
    <location>
        <begin position="22"/>
        <end position="169"/>
    </location>
</feature>
<evidence type="ECO:0000256" key="7">
    <source>
        <dbReference type="ARBA" id="ARBA00023295"/>
    </source>
</evidence>
<name>A0A561BYD1_9ACTN</name>
<dbReference type="Pfam" id="PF00723">
    <property type="entry name" value="Glyco_hydro_15"/>
    <property type="match status" value="1"/>
</dbReference>
<accession>A0A561BYD1</accession>
<evidence type="ECO:0000313" key="14">
    <source>
        <dbReference type="EMBL" id="TWD83877.1"/>
    </source>
</evidence>
<evidence type="ECO:0000259" key="12">
    <source>
        <dbReference type="Pfam" id="PF00723"/>
    </source>
</evidence>
<dbReference type="EMBL" id="VIVK01000001">
    <property type="protein sequence ID" value="TWD83877.1"/>
    <property type="molecule type" value="Genomic_DNA"/>
</dbReference>
<dbReference type="PANTHER" id="PTHR31616">
    <property type="entry name" value="TREHALASE"/>
    <property type="match status" value="1"/>
</dbReference>
<comment type="cofactor">
    <cofactor evidence="10">
        <name>phosphate</name>
        <dbReference type="ChEBI" id="CHEBI:43474"/>
    </cofactor>
</comment>
<evidence type="ECO:0000259" key="13">
    <source>
        <dbReference type="Pfam" id="PF19291"/>
    </source>
</evidence>
<sequence>MTTPATKVKKAKTIPNRSRPDRRIEDYALIGDLQTAALVGTDGSIDWLCFPRFDSPACFAALLGDDGNGHWRIAPRDADATSNRHYREGTLVLETEWSTASGSVRVIDFMPLRGAAPDLVRIVQGISGTVSMRSEIRLRFDYGHVVPWVRHLDGRVVAIAGPDAVSLRSDIHQYGRDFATYGDFEISPGETAWFVLTWHPSHEPVPKPPDALASLAPTERFWTEWIAQATDSGDLAEEVTRSLLTLKALTYAPSGGIVAAPTTSLPESLGGPRNWDYRYCWLRDATMALAAMLRFGYSDEAHAWRNWLLRAIAGSPEDLQIMYGVTGERRLSEFEAPWLPGFAGSSPVRIGNAAAEQLQIDVYGEVMDVLALARESVIGPSDDAWALQRGLMQHLDTVWSEPDEGIWEVRGDRQHFTYSKVMAWVAYDRAARAVERFGMSGPAKRWRATCNQLHQQICTEAFDTDRNTFTQAYGSKALDAAVLLIPQVGFLPADDARVVGTVDAIQRELSVDGFVQRYLTDTVDDGLSSGEGSFLICSFWLADALALIGRIGEARNLYAKLVALRNDVGLLAEEYDPTNKRMLGNFPQAFSHLGLVNTAWHLNAAEPGSALRPSAY</sequence>
<feature type="domain" description="GH15-like" evidence="12">
    <location>
        <begin position="238"/>
        <end position="600"/>
    </location>
</feature>
<organism evidence="14 15">
    <name type="scientific">Kribbella amoyensis</name>
    <dbReference type="NCBI Taxonomy" id="996641"/>
    <lineage>
        <taxon>Bacteria</taxon>
        <taxon>Bacillati</taxon>
        <taxon>Actinomycetota</taxon>
        <taxon>Actinomycetes</taxon>
        <taxon>Propionibacteriales</taxon>
        <taxon>Kribbellaceae</taxon>
        <taxon>Kribbella</taxon>
    </lineage>
</organism>
<comment type="pathway">
    <text evidence="11">Glycan degradation; trehalose degradation; D-glucose from alpha,alpha-trehalose: step 1/1.</text>
</comment>
<dbReference type="GO" id="GO:0004555">
    <property type="term" value="F:alpha,alpha-trehalase activity"/>
    <property type="evidence" value="ECO:0007669"/>
    <property type="project" value="UniProtKB-EC"/>
</dbReference>
<comment type="caution">
    <text evidence="14">The sequence shown here is derived from an EMBL/GenBank/DDBJ whole genome shotgun (WGS) entry which is preliminary data.</text>
</comment>
<dbReference type="GO" id="GO:0005993">
    <property type="term" value="P:trehalose catabolic process"/>
    <property type="evidence" value="ECO:0007669"/>
    <property type="project" value="UniProtKB-ARBA"/>
</dbReference>
<keyword evidence="7" id="KW-0326">Glycosidase</keyword>
<dbReference type="EC" id="3.2.1.28" evidence="3"/>
<dbReference type="FunFam" id="1.50.10.10:FF:000005">
    <property type="entry name" value="Glycosyl hydrolase, glucoamylase"/>
    <property type="match status" value="1"/>
</dbReference>
<comment type="similarity">
    <text evidence="2">Belongs to the glycosyl hydrolase 15 family.</text>
</comment>
<dbReference type="InterPro" id="IPR011613">
    <property type="entry name" value="GH15-like"/>
</dbReference>
<evidence type="ECO:0000256" key="4">
    <source>
        <dbReference type="ARBA" id="ARBA00019905"/>
    </source>
</evidence>
<dbReference type="PANTHER" id="PTHR31616:SF0">
    <property type="entry name" value="GLUCAN 1,4-ALPHA-GLUCOSIDASE"/>
    <property type="match status" value="1"/>
</dbReference>
<dbReference type="Proteomes" id="UP000318380">
    <property type="component" value="Unassembled WGS sequence"/>
</dbReference>
<evidence type="ECO:0000313" key="15">
    <source>
        <dbReference type="Proteomes" id="UP000318380"/>
    </source>
</evidence>
<dbReference type="SUPFAM" id="SSF48208">
    <property type="entry name" value="Six-hairpin glycosidases"/>
    <property type="match status" value="1"/>
</dbReference>
<evidence type="ECO:0000256" key="11">
    <source>
        <dbReference type="ARBA" id="ARBA00060615"/>
    </source>
</evidence>
<evidence type="ECO:0000256" key="8">
    <source>
        <dbReference type="ARBA" id="ARBA00030473"/>
    </source>
</evidence>
<gene>
    <name evidence="14" type="ORF">FB561_5046</name>
</gene>
<dbReference type="InterPro" id="IPR012341">
    <property type="entry name" value="6hp_glycosidase-like_sf"/>
</dbReference>
<keyword evidence="5" id="KW-0378">Hydrolase</keyword>
<dbReference type="AlphaFoldDB" id="A0A561BYD1"/>
<dbReference type="Pfam" id="PF19291">
    <property type="entry name" value="TREH_N"/>
    <property type="match status" value="1"/>
</dbReference>
<proteinExistence type="inferred from homology"/>
<keyword evidence="15" id="KW-1185">Reference proteome</keyword>
<comment type="catalytic activity">
    <reaction evidence="1">
        <text>alpha,alpha-trehalose + H2O = alpha-D-glucose + beta-D-glucose</text>
        <dbReference type="Rhea" id="RHEA:32675"/>
        <dbReference type="ChEBI" id="CHEBI:15377"/>
        <dbReference type="ChEBI" id="CHEBI:15903"/>
        <dbReference type="ChEBI" id="CHEBI:16551"/>
        <dbReference type="ChEBI" id="CHEBI:17925"/>
        <dbReference type="EC" id="3.2.1.28"/>
    </reaction>
</comment>
<evidence type="ECO:0000256" key="6">
    <source>
        <dbReference type="ARBA" id="ARBA00023277"/>
    </source>
</evidence>
<evidence type="ECO:0000256" key="9">
    <source>
        <dbReference type="ARBA" id="ARBA00031637"/>
    </source>
</evidence>
<evidence type="ECO:0000256" key="1">
    <source>
        <dbReference type="ARBA" id="ARBA00001576"/>
    </source>
</evidence>
<evidence type="ECO:0000256" key="3">
    <source>
        <dbReference type="ARBA" id="ARBA00012757"/>
    </source>
</evidence>